<evidence type="ECO:0000313" key="7">
    <source>
        <dbReference type="EMBL" id="PIR03376.1"/>
    </source>
</evidence>
<dbReference type="SUPFAM" id="SSF52540">
    <property type="entry name" value="P-loop containing nucleoside triphosphate hydrolases"/>
    <property type="match status" value="1"/>
</dbReference>
<dbReference type="AlphaFoldDB" id="A0A2H0N5K0"/>
<dbReference type="EMBL" id="PCWM01000013">
    <property type="protein sequence ID" value="PIR03376.1"/>
    <property type="molecule type" value="Genomic_DNA"/>
</dbReference>
<organism evidence="7 8">
    <name type="scientific">Candidatus Magasanikbacteria bacterium CG11_big_fil_rev_8_21_14_0_20_43_7</name>
    <dbReference type="NCBI Taxonomy" id="1974654"/>
    <lineage>
        <taxon>Bacteria</taxon>
        <taxon>Candidatus Magasanikiibacteriota</taxon>
    </lineage>
</organism>
<dbReference type="GO" id="GO:0034605">
    <property type="term" value="P:cellular response to heat"/>
    <property type="evidence" value="ECO:0007669"/>
    <property type="project" value="TreeGrafter"/>
</dbReference>
<dbReference type="Proteomes" id="UP000229782">
    <property type="component" value="Unassembled WGS sequence"/>
</dbReference>
<dbReference type="GO" id="GO:0005737">
    <property type="term" value="C:cytoplasm"/>
    <property type="evidence" value="ECO:0007669"/>
    <property type="project" value="TreeGrafter"/>
</dbReference>
<evidence type="ECO:0000256" key="3">
    <source>
        <dbReference type="ARBA" id="ARBA00022840"/>
    </source>
</evidence>
<feature type="coiled-coil region" evidence="4">
    <location>
        <begin position="315"/>
        <end position="342"/>
    </location>
</feature>
<dbReference type="GO" id="GO:0016887">
    <property type="term" value="F:ATP hydrolysis activity"/>
    <property type="evidence" value="ECO:0007669"/>
    <property type="project" value="InterPro"/>
</dbReference>
<dbReference type="InterPro" id="IPR050130">
    <property type="entry name" value="ClpA_ClpB"/>
</dbReference>
<evidence type="ECO:0000256" key="2">
    <source>
        <dbReference type="ARBA" id="ARBA00022741"/>
    </source>
</evidence>
<dbReference type="InterPro" id="IPR041546">
    <property type="entry name" value="ClpA/ClpB_AAA_lid"/>
</dbReference>
<keyword evidence="5" id="KW-0812">Transmembrane</keyword>
<gene>
    <name evidence="7" type="ORF">COV60_00625</name>
</gene>
<evidence type="ECO:0000256" key="4">
    <source>
        <dbReference type="SAM" id="Coils"/>
    </source>
</evidence>
<dbReference type="Pfam" id="PF00004">
    <property type="entry name" value="AAA"/>
    <property type="match status" value="1"/>
</dbReference>
<keyword evidence="1" id="KW-0677">Repeat</keyword>
<dbReference type="PANTHER" id="PTHR11638:SF18">
    <property type="entry name" value="HEAT SHOCK PROTEIN 104"/>
    <property type="match status" value="1"/>
</dbReference>
<accession>A0A2H0N5K0</accession>
<evidence type="ECO:0000259" key="6">
    <source>
        <dbReference type="SMART" id="SM00382"/>
    </source>
</evidence>
<comment type="caution">
    <text evidence="7">The sequence shown here is derived from an EMBL/GenBank/DDBJ whole genome shotgun (WGS) entry which is preliminary data.</text>
</comment>
<keyword evidence="5" id="KW-1133">Transmembrane helix</keyword>
<protein>
    <recommendedName>
        <fullName evidence="6">AAA+ ATPase domain-containing protein</fullName>
    </recommendedName>
</protein>
<dbReference type="Pfam" id="PF17871">
    <property type="entry name" value="AAA_lid_9"/>
    <property type="match status" value="1"/>
</dbReference>
<proteinExistence type="predicted"/>
<dbReference type="GO" id="GO:0005524">
    <property type="term" value="F:ATP binding"/>
    <property type="evidence" value="ECO:0007669"/>
    <property type="project" value="UniProtKB-KW"/>
</dbReference>
<dbReference type="SMART" id="SM00382">
    <property type="entry name" value="AAA"/>
    <property type="match status" value="1"/>
</dbReference>
<keyword evidence="2" id="KW-0547">Nucleotide-binding</keyword>
<name>A0A2H0N5K0_9BACT</name>
<sequence>MDYSTWLYIIGGALVLLSIGVSFRGGGLGDVLRKFLPSGNTSEGSDGAFLTNISQLIDEGHIDPVIGRDEEIMRLTQILSRRRKNNVILVGDPGVGKTAIAEGLALRIFEGNVPDVLKGKRVETLNVAEILGGTKYRGEFEKRVRTLIDHIRASNRGIILFIDEIHTIMQTKGAEGAVNLADILKPALARGELQLIGATTLKEYKQYIEPDDSLERRFQPLMVDEPSIDESIEILKGLRKKYEEYHHVTFTDDAIEAAVRLSSEYIKERKLPDKAIDIMDEAGAMIHVYEHVPHHPTGVLFGAAHHALGTHDKETTVQKKEIRKLSKKMNRLKNEEKIIQTKVALSARIDEMQRPTGRTDVPVVTKEHIQHVIAEWGGMKKKDIV</sequence>
<dbReference type="Gene3D" id="1.10.8.60">
    <property type="match status" value="1"/>
</dbReference>
<dbReference type="PANTHER" id="PTHR11638">
    <property type="entry name" value="ATP-DEPENDENT CLP PROTEASE"/>
    <property type="match status" value="1"/>
</dbReference>
<keyword evidence="4" id="KW-0175">Coiled coil</keyword>
<evidence type="ECO:0000313" key="8">
    <source>
        <dbReference type="Proteomes" id="UP000229782"/>
    </source>
</evidence>
<dbReference type="Gene3D" id="4.10.860.10">
    <property type="entry name" value="UVR domain"/>
    <property type="match status" value="1"/>
</dbReference>
<feature type="transmembrane region" description="Helical" evidence="5">
    <location>
        <begin position="6"/>
        <end position="26"/>
    </location>
</feature>
<dbReference type="InterPro" id="IPR027417">
    <property type="entry name" value="P-loop_NTPase"/>
</dbReference>
<evidence type="ECO:0000256" key="5">
    <source>
        <dbReference type="SAM" id="Phobius"/>
    </source>
</evidence>
<dbReference type="CDD" id="cd00009">
    <property type="entry name" value="AAA"/>
    <property type="match status" value="1"/>
</dbReference>
<dbReference type="InterPro" id="IPR003593">
    <property type="entry name" value="AAA+_ATPase"/>
</dbReference>
<keyword evidence="5" id="KW-0472">Membrane</keyword>
<keyword evidence="3" id="KW-0067">ATP-binding</keyword>
<evidence type="ECO:0000256" key="1">
    <source>
        <dbReference type="ARBA" id="ARBA00022737"/>
    </source>
</evidence>
<feature type="domain" description="AAA+ ATPase" evidence="6">
    <location>
        <begin position="83"/>
        <end position="229"/>
    </location>
</feature>
<dbReference type="Gene3D" id="3.40.50.300">
    <property type="entry name" value="P-loop containing nucleotide triphosphate hydrolases"/>
    <property type="match status" value="1"/>
</dbReference>
<dbReference type="InterPro" id="IPR003959">
    <property type="entry name" value="ATPase_AAA_core"/>
</dbReference>
<reference evidence="7 8" key="1">
    <citation type="submission" date="2017-09" db="EMBL/GenBank/DDBJ databases">
        <title>Depth-based differentiation of microbial function through sediment-hosted aquifers and enrichment of novel symbionts in the deep terrestrial subsurface.</title>
        <authorList>
            <person name="Probst A.J."/>
            <person name="Ladd B."/>
            <person name="Jarett J.K."/>
            <person name="Geller-Mcgrath D.E."/>
            <person name="Sieber C.M."/>
            <person name="Emerson J.B."/>
            <person name="Anantharaman K."/>
            <person name="Thomas B.C."/>
            <person name="Malmstrom R."/>
            <person name="Stieglmeier M."/>
            <person name="Klingl A."/>
            <person name="Woyke T."/>
            <person name="Ryan C.M."/>
            <person name="Banfield J.F."/>
        </authorList>
    </citation>
    <scope>NUCLEOTIDE SEQUENCE [LARGE SCALE GENOMIC DNA]</scope>
    <source>
        <strain evidence="7">CG11_big_fil_rev_8_21_14_0_20_43_7</strain>
    </source>
</reference>